<dbReference type="GO" id="GO:0005886">
    <property type="term" value="C:plasma membrane"/>
    <property type="evidence" value="ECO:0007669"/>
    <property type="project" value="UniProtKB-SubCell"/>
</dbReference>
<evidence type="ECO:0000256" key="4">
    <source>
        <dbReference type="ARBA" id="ARBA00022989"/>
    </source>
</evidence>
<dbReference type="RefSeq" id="WP_055278591.1">
    <property type="nucleotide sequence ID" value="NZ_CABIXA010000004.1"/>
</dbReference>
<dbReference type="PANTHER" id="PTHR47371">
    <property type="entry name" value="LIPOTEICHOIC ACID SYNTHASE"/>
    <property type="match status" value="1"/>
</dbReference>
<keyword evidence="4 9" id="KW-1133">Transmembrane helix</keyword>
<evidence type="ECO:0000256" key="8">
    <source>
        <dbReference type="PIRSR" id="PIRSR005091-3"/>
    </source>
</evidence>
<keyword evidence="2" id="KW-1003">Cell membrane</keyword>
<gene>
    <name evidence="11" type="primary">ltaS1</name>
    <name evidence="11" type="ORF">ERS852397_00980</name>
</gene>
<feature type="transmembrane region" description="Helical" evidence="9">
    <location>
        <begin position="7"/>
        <end position="31"/>
    </location>
</feature>
<dbReference type="STRING" id="338188.ERS852397_00980"/>
<dbReference type="GO" id="GO:0016740">
    <property type="term" value="F:transferase activity"/>
    <property type="evidence" value="ECO:0007669"/>
    <property type="project" value="UniProtKB-KW"/>
</dbReference>
<name>A0A174AGC6_9BACE</name>
<dbReference type="PIRSF" id="PIRSF005091">
    <property type="entry name" value="Mmb_sulf_HI1246"/>
    <property type="match status" value="1"/>
</dbReference>
<protein>
    <submittedName>
        <fullName evidence="11">Phosphoglycerol transferase and related proteins, alkaline phosphatase superfamily</fullName>
    </submittedName>
</protein>
<dbReference type="CDD" id="cd16015">
    <property type="entry name" value="LTA_synthase"/>
    <property type="match status" value="1"/>
</dbReference>
<comment type="subcellular location">
    <subcellularLocation>
        <location evidence="1">Cell membrane</location>
        <topology evidence="1">Multi-pass membrane protein</topology>
    </subcellularLocation>
</comment>
<dbReference type="EMBL" id="CYZH01000004">
    <property type="protein sequence ID" value="CUN87444.1"/>
    <property type="molecule type" value="Genomic_DNA"/>
</dbReference>
<feature type="transmembrane region" description="Helical" evidence="9">
    <location>
        <begin position="51"/>
        <end position="79"/>
    </location>
</feature>
<dbReference type="GO" id="GO:0046872">
    <property type="term" value="F:metal ion binding"/>
    <property type="evidence" value="ECO:0007669"/>
    <property type="project" value="UniProtKB-KW"/>
</dbReference>
<feature type="binding site" evidence="8">
    <location>
        <position position="510"/>
    </location>
    <ligand>
        <name>Mn(2+)</name>
        <dbReference type="ChEBI" id="CHEBI:29035"/>
    </ligand>
</feature>
<keyword evidence="3 9" id="KW-0812">Transmembrane</keyword>
<dbReference type="InterPro" id="IPR012160">
    <property type="entry name" value="LtaS-like"/>
</dbReference>
<dbReference type="InterPro" id="IPR050448">
    <property type="entry name" value="OpgB/LTA_synthase_biosynth"/>
</dbReference>
<evidence type="ECO:0000256" key="1">
    <source>
        <dbReference type="ARBA" id="ARBA00004651"/>
    </source>
</evidence>
<evidence type="ECO:0000313" key="11">
    <source>
        <dbReference type="EMBL" id="CUN87444.1"/>
    </source>
</evidence>
<dbReference type="Gene3D" id="3.40.720.10">
    <property type="entry name" value="Alkaline Phosphatase, subunit A"/>
    <property type="match status" value="1"/>
</dbReference>
<accession>A0A174AGC6</accession>
<evidence type="ECO:0000256" key="2">
    <source>
        <dbReference type="ARBA" id="ARBA00022475"/>
    </source>
</evidence>
<keyword evidence="11" id="KW-0808">Transferase</keyword>
<evidence type="ECO:0000256" key="3">
    <source>
        <dbReference type="ARBA" id="ARBA00022692"/>
    </source>
</evidence>
<feature type="transmembrane region" description="Helical" evidence="9">
    <location>
        <begin position="86"/>
        <end position="106"/>
    </location>
</feature>
<organism evidence="11 12">
    <name type="scientific">Bacteroides finegoldii</name>
    <dbReference type="NCBI Taxonomy" id="338188"/>
    <lineage>
        <taxon>Bacteria</taxon>
        <taxon>Pseudomonadati</taxon>
        <taxon>Bacteroidota</taxon>
        <taxon>Bacteroidia</taxon>
        <taxon>Bacteroidales</taxon>
        <taxon>Bacteroidaceae</taxon>
        <taxon>Bacteroides</taxon>
    </lineage>
</organism>
<sequence>MKRFLNLIVYILSVHLSALIITGLFRGVLFISSYHQLTTEALSDKSLSLIAFIHGVWFDNVIGCYILLLPLTVAVACGLCNCYGKALFRFFTIFFGVFYGLVYLISAADIPYFAYFFKHINSSIFEWFGYAGTTAGMILGETSYYLSIALFLLFLIGFVVWIAFLGRYFRHRCLSAPGSFPCLQRSVAGLVGLGLIGLCVFGIRGRTGYNPIKVSAAYFCQDAFLNQLGVSPTFNLLTSVLDDRRPENRYLHLMDEQEALEKVKALLARPGEPDVSPLAVYRHNSQDSVSRRCPNVVLIMMESMSSNFMKRFGQSQNLTPFLDSLYACSLSFPNFYSAGIHTNHGLYATLYSFPAMMKRNLMKGSVIPHYSGLPTVLKENGYHNLFFMTHEGQYDNMNAFFRTNGFDEVFAQEDYPSEKVVNSFGVQDDFLYDYAIPVLNRTADEGQPFFATLLSISNHPPYVIPPYFHPRTDKPETQIVEYADWALRKFFEEARKQSWFENTIFVLEGDHGKLVGDAECELPQSYNHIPLMIYSSSITPAEHMALGGQIDIQPTVLGLLGIDYLQNNFGVDLLKEERPCMFYTADNMIVGRNATQLYMYNYETNQEFAYHTDNGKLVHVPMDDSFLPLKEYSFSMLQSAEYLVKHGKTVNSSETTF</sequence>
<evidence type="ECO:0000313" key="12">
    <source>
        <dbReference type="Proteomes" id="UP000095517"/>
    </source>
</evidence>
<feature type="binding site" evidence="7">
    <location>
        <position position="459"/>
    </location>
    <ligand>
        <name>substrate</name>
    </ligand>
</feature>
<dbReference type="Pfam" id="PF00884">
    <property type="entry name" value="Sulfatase"/>
    <property type="match status" value="1"/>
</dbReference>
<dbReference type="Gene3D" id="3.30.1120.80">
    <property type="match status" value="1"/>
</dbReference>
<feature type="domain" description="Sulfatase N-terminal" evidence="10">
    <location>
        <begin position="294"/>
        <end position="562"/>
    </location>
</feature>
<keyword evidence="7" id="KW-0464">Manganese</keyword>
<evidence type="ECO:0000259" key="10">
    <source>
        <dbReference type="Pfam" id="PF00884"/>
    </source>
</evidence>
<feature type="transmembrane region" description="Helical" evidence="9">
    <location>
        <begin position="186"/>
        <end position="203"/>
    </location>
</feature>
<dbReference type="AlphaFoldDB" id="A0A174AGC6"/>
<evidence type="ECO:0000256" key="7">
    <source>
        <dbReference type="PIRSR" id="PIRSR005091-2"/>
    </source>
</evidence>
<dbReference type="InterPro" id="IPR017850">
    <property type="entry name" value="Alkaline_phosphatase_core_sf"/>
</dbReference>
<feature type="binding site" evidence="8">
    <location>
        <position position="302"/>
    </location>
    <ligand>
        <name>Mn(2+)</name>
        <dbReference type="ChEBI" id="CHEBI:29035"/>
    </ligand>
</feature>
<feature type="transmembrane region" description="Helical" evidence="9">
    <location>
        <begin position="144"/>
        <end position="165"/>
    </location>
</feature>
<reference evidence="11 12" key="1">
    <citation type="submission" date="2015-09" db="EMBL/GenBank/DDBJ databases">
        <authorList>
            <consortium name="Pathogen Informatics"/>
        </authorList>
    </citation>
    <scope>NUCLEOTIDE SEQUENCE [LARGE SCALE GENOMIC DNA]</scope>
    <source>
        <strain evidence="11 12">2789STDY5608840</strain>
    </source>
</reference>
<feature type="binding site" evidence="8">
    <location>
        <position position="511"/>
    </location>
    <ligand>
        <name>Mn(2+)</name>
        <dbReference type="ChEBI" id="CHEBI:29035"/>
    </ligand>
</feature>
<keyword evidence="7" id="KW-0479">Metal-binding</keyword>
<dbReference type="InterPro" id="IPR000917">
    <property type="entry name" value="Sulfatase_N"/>
</dbReference>
<evidence type="ECO:0000256" key="9">
    <source>
        <dbReference type="SAM" id="Phobius"/>
    </source>
</evidence>
<feature type="binding site" evidence="8">
    <location>
        <position position="342"/>
    </location>
    <ligand>
        <name>Mn(2+)</name>
        <dbReference type="ChEBI" id="CHEBI:29035"/>
    </ligand>
</feature>
<dbReference type="SUPFAM" id="SSF53649">
    <property type="entry name" value="Alkaline phosphatase-like"/>
    <property type="match status" value="1"/>
</dbReference>
<evidence type="ECO:0000256" key="5">
    <source>
        <dbReference type="ARBA" id="ARBA00023136"/>
    </source>
</evidence>
<keyword evidence="5 9" id="KW-0472">Membrane</keyword>
<feature type="active site" evidence="6">
    <location>
        <position position="342"/>
    </location>
</feature>
<evidence type="ECO:0000256" key="6">
    <source>
        <dbReference type="PIRSR" id="PIRSR005091-1"/>
    </source>
</evidence>
<dbReference type="Proteomes" id="UP000095517">
    <property type="component" value="Unassembled WGS sequence"/>
</dbReference>
<dbReference type="PANTHER" id="PTHR47371:SF3">
    <property type="entry name" value="PHOSPHOGLYCEROL TRANSFERASE I"/>
    <property type="match status" value="1"/>
</dbReference>
<proteinExistence type="predicted"/>